<dbReference type="InterPro" id="IPR014315">
    <property type="entry name" value="ABC_heterocyst_DevB"/>
</dbReference>
<keyword evidence="2 3" id="KW-0175">Coiled coil</keyword>
<dbReference type="Pfam" id="PF25876">
    <property type="entry name" value="HH_MFP_RND"/>
    <property type="match status" value="1"/>
</dbReference>
<evidence type="ECO:0000313" key="6">
    <source>
        <dbReference type="EMBL" id="ABW27579.1"/>
    </source>
</evidence>
<name>B0C5K3_ACAM1</name>
<sequence>MTVPEAKRRGGKWLIVILGSSLLMSACGLLQAQPTPTPTPKTVKSNRVVARGKIIPEFDVIKLSVSNAEDSRVNRILVKVGDRVRANQVIATLQGADRRLADLKAAQTNVKLLQARLIKAKQGDAKPGGIAAQQAVVIRLETQLPVEIKQKEAEIVSAQASLREAALTYQRRQQLFQQGAISRAEVDTAREEFETTHATLATQIASLEQTVTTLKAQIQEAKARLAELQQVRPIDVTIAQAELERAFIEVEQRRADYNDTQVRAPIPGQILRINTKVGEQVNTQLGIVDLGRTEQMFVQAEVYETDVSKVQKGQRATILSEYGGFEGEIQGVVDDVGLQIDPRTLSTGNNNPTTDENARVVNVSIRIDPDDSPIVAGLTNMQVRVTIDLQEKAG</sequence>
<feature type="chain" id="PRO_5002748463" evidence="4">
    <location>
        <begin position="33"/>
        <end position="394"/>
    </location>
</feature>
<dbReference type="AlphaFoldDB" id="B0C5K3"/>
<accession>B0C5K3</accession>
<dbReference type="STRING" id="329726.AM1_2571"/>
<dbReference type="Gene3D" id="1.10.287.470">
    <property type="entry name" value="Helix hairpin bin"/>
    <property type="match status" value="1"/>
</dbReference>
<dbReference type="GO" id="GO:0030313">
    <property type="term" value="C:cell envelope"/>
    <property type="evidence" value="ECO:0007669"/>
    <property type="project" value="UniProtKB-SubCell"/>
</dbReference>
<reference evidence="6 7" key="1">
    <citation type="journal article" date="2008" name="Proc. Natl. Acad. Sci. U.S.A.">
        <title>Niche adaptation and genome expansion in the chlorophyll d-producing cyanobacterium Acaryochloris marina.</title>
        <authorList>
            <person name="Swingley W.D."/>
            <person name="Chen M."/>
            <person name="Cheung P.C."/>
            <person name="Conrad A.L."/>
            <person name="Dejesa L.C."/>
            <person name="Hao J."/>
            <person name="Honchak B.M."/>
            <person name="Karbach L.E."/>
            <person name="Kurdoglu A."/>
            <person name="Lahiri S."/>
            <person name="Mastrian S.D."/>
            <person name="Miyashita H."/>
            <person name="Page L."/>
            <person name="Ramakrishna P."/>
            <person name="Satoh S."/>
            <person name="Sattley W.M."/>
            <person name="Shimada Y."/>
            <person name="Taylor H.L."/>
            <person name="Tomo T."/>
            <person name="Tsuchiya T."/>
            <person name="Wang Z.T."/>
            <person name="Raymond J."/>
            <person name="Mimuro M."/>
            <person name="Blankenship R.E."/>
            <person name="Touchman J.W."/>
        </authorList>
    </citation>
    <scope>NUCLEOTIDE SEQUENCE [LARGE SCALE GENOMIC DNA]</scope>
    <source>
        <strain evidence="7">MBIC 11017</strain>
    </source>
</reference>
<evidence type="ECO:0000256" key="3">
    <source>
        <dbReference type="SAM" id="Coils"/>
    </source>
</evidence>
<evidence type="ECO:0000256" key="2">
    <source>
        <dbReference type="ARBA" id="ARBA00023054"/>
    </source>
</evidence>
<proteinExistence type="predicted"/>
<dbReference type="OrthoDB" id="264111at2"/>
<evidence type="ECO:0000313" key="7">
    <source>
        <dbReference type="Proteomes" id="UP000000268"/>
    </source>
</evidence>
<evidence type="ECO:0000256" key="4">
    <source>
        <dbReference type="SAM" id="SignalP"/>
    </source>
</evidence>
<dbReference type="EMBL" id="CP000828">
    <property type="protein sequence ID" value="ABW27579.1"/>
    <property type="molecule type" value="Genomic_DNA"/>
</dbReference>
<dbReference type="SUPFAM" id="SSF56954">
    <property type="entry name" value="Outer membrane efflux proteins (OEP)"/>
    <property type="match status" value="1"/>
</dbReference>
<comment type="subcellular location">
    <subcellularLocation>
        <location evidence="1">Cell envelope</location>
    </subcellularLocation>
</comment>
<dbReference type="PROSITE" id="PS51257">
    <property type="entry name" value="PROKAR_LIPOPROTEIN"/>
    <property type="match status" value="1"/>
</dbReference>
<dbReference type="Proteomes" id="UP000000268">
    <property type="component" value="Chromosome"/>
</dbReference>
<gene>
    <name evidence="6" type="ordered locus">AM1_2571</name>
</gene>
<evidence type="ECO:0000256" key="1">
    <source>
        <dbReference type="ARBA" id="ARBA00004196"/>
    </source>
</evidence>
<dbReference type="PANTHER" id="PTHR32347:SF27">
    <property type="entry name" value="RND EFFLUX PUMP MEMBRANE FUSION PROTEIN BARREL-SANDWICH DOMAIN-CONTAINING PROTEIN"/>
    <property type="match status" value="1"/>
</dbReference>
<evidence type="ECO:0000259" key="5">
    <source>
        <dbReference type="Pfam" id="PF25876"/>
    </source>
</evidence>
<dbReference type="KEGG" id="amr:AM1_2571"/>
<keyword evidence="7" id="KW-1185">Reference proteome</keyword>
<dbReference type="NCBIfam" id="TIGR02971">
    <property type="entry name" value="heterocyst_DevB"/>
    <property type="match status" value="1"/>
</dbReference>
<protein>
    <submittedName>
        <fullName evidence="6">DevB-like secretion protein, putative</fullName>
    </submittedName>
</protein>
<dbReference type="Gene3D" id="2.40.30.170">
    <property type="match status" value="1"/>
</dbReference>
<feature type="domain" description="Multidrug resistance protein MdtA-like alpha-helical hairpin" evidence="5">
    <location>
        <begin position="149"/>
        <end position="214"/>
    </location>
</feature>
<dbReference type="InterPro" id="IPR050465">
    <property type="entry name" value="UPF0194_transport"/>
</dbReference>
<feature type="signal peptide" evidence="4">
    <location>
        <begin position="1"/>
        <end position="32"/>
    </location>
</feature>
<organism evidence="6 7">
    <name type="scientific">Acaryochloris marina (strain MBIC 11017)</name>
    <dbReference type="NCBI Taxonomy" id="329726"/>
    <lineage>
        <taxon>Bacteria</taxon>
        <taxon>Bacillati</taxon>
        <taxon>Cyanobacteriota</taxon>
        <taxon>Cyanophyceae</taxon>
        <taxon>Acaryochloridales</taxon>
        <taxon>Acaryochloridaceae</taxon>
        <taxon>Acaryochloris</taxon>
    </lineage>
</organism>
<dbReference type="eggNOG" id="COG0845">
    <property type="taxonomic scope" value="Bacteria"/>
</dbReference>
<dbReference type="HOGENOM" id="CLU_031364_1_0_3"/>
<keyword evidence="4" id="KW-0732">Signal</keyword>
<feature type="coiled-coil region" evidence="3">
    <location>
        <begin position="204"/>
        <end position="231"/>
    </location>
</feature>
<dbReference type="RefSeq" id="WP_012163036.1">
    <property type="nucleotide sequence ID" value="NC_009925.1"/>
</dbReference>
<dbReference type="Gene3D" id="2.40.50.100">
    <property type="match status" value="2"/>
</dbReference>
<dbReference type="InterPro" id="IPR058624">
    <property type="entry name" value="MdtA-like_HH"/>
</dbReference>
<dbReference type="PANTHER" id="PTHR32347">
    <property type="entry name" value="EFFLUX SYSTEM COMPONENT YKNX-RELATED"/>
    <property type="match status" value="1"/>
</dbReference>